<comment type="caution">
    <text evidence="2">The sequence shown here is derived from an EMBL/GenBank/DDBJ whole genome shotgun (WGS) entry which is preliminary data.</text>
</comment>
<proteinExistence type="predicted"/>
<dbReference type="Proteomes" id="UP001381693">
    <property type="component" value="Unassembled WGS sequence"/>
</dbReference>
<feature type="region of interest" description="Disordered" evidence="1">
    <location>
        <begin position="42"/>
        <end position="67"/>
    </location>
</feature>
<sequence>MKKAKPLNNYDKMYSRYGIYDHMTELPIPEAVDDVAGRGAGGALKVNSPGDRARFRHDPYPRVPSST</sequence>
<evidence type="ECO:0000256" key="1">
    <source>
        <dbReference type="SAM" id="MobiDB-lite"/>
    </source>
</evidence>
<evidence type="ECO:0000313" key="3">
    <source>
        <dbReference type="Proteomes" id="UP001381693"/>
    </source>
</evidence>
<keyword evidence="3" id="KW-1185">Reference proteome</keyword>
<protein>
    <submittedName>
        <fullName evidence="2">Uncharacterized protein</fullName>
    </submittedName>
</protein>
<name>A0AAN8XUN5_HALRR</name>
<gene>
    <name evidence="2" type="ORF">SK128_010581</name>
</gene>
<evidence type="ECO:0000313" key="2">
    <source>
        <dbReference type="EMBL" id="KAK7084605.1"/>
    </source>
</evidence>
<feature type="compositionally biased region" description="Basic and acidic residues" evidence="1">
    <location>
        <begin position="51"/>
        <end position="60"/>
    </location>
</feature>
<dbReference type="AlphaFoldDB" id="A0AAN8XUN5"/>
<accession>A0AAN8XUN5</accession>
<organism evidence="2 3">
    <name type="scientific">Halocaridina rubra</name>
    <name type="common">Hawaiian red shrimp</name>
    <dbReference type="NCBI Taxonomy" id="373956"/>
    <lineage>
        <taxon>Eukaryota</taxon>
        <taxon>Metazoa</taxon>
        <taxon>Ecdysozoa</taxon>
        <taxon>Arthropoda</taxon>
        <taxon>Crustacea</taxon>
        <taxon>Multicrustacea</taxon>
        <taxon>Malacostraca</taxon>
        <taxon>Eumalacostraca</taxon>
        <taxon>Eucarida</taxon>
        <taxon>Decapoda</taxon>
        <taxon>Pleocyemata</taxon>
        <taxon>Caridea</taxon>
        <taxon>Atyoidea</taxon>
        <taxon>Atyidae</taxon>
        <taxon>Halocaridina</taxon>
    </lineage>
</organism>
<dbReference type="EMBL" id="JAXCGZ010002035">
    <property type="protein sequence ID" value="KAK7084605.1"/>
    <property type="molecule type" value="Genomic_DNA"/>
</dbReference>
<reference evidence="2 3" key="1">
    <citation type="submission" date="2023-11" db="EMBL/GenBank/DDBJ databases">
        <title>Halocaridina rubra genome assembly.</title>
        <authorList>
            <person name="Smith C."/>
        </authorList>
    </citation>
    <scope>NUCLEOTIDE SEQUENCE [LARGE SCALE GENOMIC DNA]</scope>
    <source>
        <strain evidence="2">EP-1</strain>
        <tissue evidence="2">Whole</tissue>
    </source>
</reference>